<organism evidence="1 2">
    <name type="scientific">Streptomyces boetiae</name>
    <dbReference type="NCBI Taxonomy" id="3075541"/>
    <lineage>
        <taxon>Bacteria</taxon>
        <taxon>Bacillati</taxon>
        <taxon>Actinomycetota</taxon>
        <taxon>Actinomycetes</taxon>
        <taxon>Kitasatosporales</taxon>
        <taxon>Streptomycetaceae</taxon>
        <taxon>Streptomyces</taxon>
    </lineage>
</organism>
<dbReference type="RefSeq" id="WP_311628374.1">
    <property type="nucleotide sequence ID" value="NZ_JAVREN010000001.1"/>
</dbReference>
<accession>A0ABU2L1N4</accession>
<gene>
    <name evidence="1" type="ORF">RM780_00590</name>
</gene>
<dbReference type="EMBL" id="JAVREN010000001">
    <property type="protein sequence ID" value="MDT0305463.1"/>
    <property type="molecule type" value="Genomic_DNA"/>
</dbReference>
<proteinExistence type="predicted"/>
<keyword evidence="2" id="KW-1185">Reference proteome</keyword>
<sequence length="109" mass="11423">MTERTSPAATAEPGVARLLPWPGEDGGPAYLTPCGGDGRLAALADEVERAQLASGAEVACCARPLIVEPEVTVRELRWTALRLLECLLDALRVAESRGARLTGEAVGRG</sequence>
<reference evidence="2" key="1">
    <citation type="submission" date="2023-07" db="EMBL/GenBank/DDBJ databases">
        <title>30 novel species of actinomycetes from the DSMZ collection.</title>
        <authorList>
            <person name="Nouioui I."/>
        </authorList>
    </citation>
    <scope>NUCLEOTIDE SEQUENCE [LARGE SCALE GENOMIC DNA]</scope>
    <source>
        <strain evidence="2">DSM 44917</strain>
    </source>
</reference>
<protein>
    <submittedName>
        <fullName evidence="1">Uncharacterized protein</fullName>
    </submittedName>
</protein>
<dbReference type="Proteomes" id="UP001183388">
    <property type="component" value="Unassembled WGS sequence"/>
</dbReference>
<comment type="caution">
    <text evidence="1">The sequence shown here is derived from an EMBL/GenBank/DDBJ whole genome shotgun (WGS) entry which is preliminary data.</text>
</comment>
<name>A0ABU2L1N4_9ACTN</name>
<evidence type="ECO:0000313" key="2">
    <source>
        <dbReference type="Proteomes" id="UP001183388"/>
    </source>
</evidence>
<evidence type="ECO:0000313" key="1">
    <source>
        <dbReference type="EMBL" id="MDT0305463.1"/>
    </source>
</evidence>